<evidence type="ECO:0000313" key="1">
    <source>
        <dbReference type="EMBL" id="EST45228.1"/>
    </source>
</evidence>
<dbReference type="Proteomes" id="UP000018208">
    <property type="component" value="Unassembled WGS sequence"/>
</dbReference>
<dbReference type="VEuPathDB" id="GiardiaDB:SS50377_20173"/>
<dbReference type="EMBL" id="AUWU02000001">
    <property type="protein sequence ID" value="KAH0576827.1"/>
    <property type="molecule type" value="Genomic_DNA"/>
</dbReference>
<proteinExistence type="predicted"/>
<protein>
    <submittedName>
        <fullName evidence="1">Uncharacterized protein</fullName>
    </submittedName>
</protein>
<organism evidence="1">
    <name type="scientific">Spironucleus salmonicida</name>
    <dbReference type="NCBI Taxonomy" id="348837"/>
    <lineage>
        <taxon>Eukaryota</taxon>
        <taxon>Metamonada</taxon>
        <taxon>Diplomonadida</taxon>
        <taxon>Hexamitidae</taxon>
        <taxon>Hexamitinae</taxon>
        <taxon>Spironucleus</taxon>
    </lineage>
</organism>
<accession>V6LLY5</accession>
<keyword evidence="3" id="KW-1185">Reference proteome</keyword>
<gene>
    <name evidence="1" type="ORF">SS50377_14803</name>
    <name evidence="2" type="ORF">SS50377_20173</name>
</gene>
<sequence>MAFVQMKTKETFEHAIKTKIENDLTIQRDKLDKSILGTIKSSHLNYKSYNLDMQYIMHEKVQEYKKEKSKPYSQFVTGMVPDKILKDLNKLELQQNHDKQYGKKQIQKAINLNDSLDESNSYISPQLTSRTELREDMTKLVEDANNDMSVSILEIDLHQHETASQRQTRKWKELQNNSVDFITSNKQNEVYKMILEWSQ</sequence>
<dbReference type="AlphaFoldDB" id="V6LLY5"/>
<reference evidence="1 2" key="1">
    <citation type="journal article" date="2014" name="PLoS Genet.">
        <title>The Genome of Spironucleus salmonicida Highlights a Fish Pathogen Adapted to Fluctuating Environments.</title>
        <authorList>
            <person name="Xu F."/>
            <person name="Jerlstrom-Hultqvist J."/>
            <person name="Einarsson E."/>
            <person name="Astvaldsson A."/>
            <person name="Svard S.G."/>
            <person name="Andersson J.O."/>
        </authorList>
    </citation>
    <scope>NUCLEOTIDE SEQUENCE</scope>
    <source>
        <strain evidence="2">ATCC 50377</strain>
    </source>
</reference>
<name>V6LLY5_9EUKA</name>
<dbReference type="EMBL" id="KI546100">
    <property type="protein sequence ID" value="EST45228.1"/>
    <property type="molecule type" value="Genomic_DNA"/>
</dbReference>
<reference evidence="2" key="2">
    <citation type="submission" date="2020-12" db="EMBL/GenBank/DDBJ databases">
        <title>New Spironucleus salmonicida genome in near-complete chromosomes.</title>
        <authorList>
            <person name="Xu F."/>
            <person name="Kurt Z."/>
            <person name="Jimenez-Gonzalez A."/>
            <person name="Astvaldsson A."/>
            <person name="Andersson J.O."/>
            <person name="Svard S.G."/>
        </authorList>
    </citation>
    <scope>NUCLEOTIDE SEQUENCE</scope>
    <source>
        <strain evidence="2">ATCC 50377</strain>
    </source>
</reference>
<evidence type="ECO:0000313" key="3">
    <source>
        <dbReference type="Proteomes" id="UP000018208"/>
    </source>
</evidence>
<evidence type="ECO:0000313" key="2">
    <source>
        <dbReference type="EMBL" id="KAH0576827.1"/>
    </source>
</evidence>